<dbReference type="PANTHER" id="PTHR31286:SF180">
    <property type="entry name" value="OS10G0362600 PROTEIN"/>
    <property type="match status" value="1"/>
</dbReference>
<feature type="region of interest" description="Disordered" evidence="1">
    <location>
        <begin position="300"/>
        <end position="326"/>
    </location>
</feature>
<dbReference type="EMBL" id="UZAU01000228">
    <property type="status" value="NOT_ANNOTATED_CDS"/>
    <property type="molecule type" value="Genomic_DNA"/>
</dbReference>
<dbReference type="Pfam" id="PF14392">
    <property type="entry name" value="zf-CCHC_4"/>
    <property type="match status" value="1"/>
</dbReference>
<evidence type="ECO:0000259" key="2">
    <source>
        <dbReference type="Pfam" id="PF14392"/>
    </source>
</evidence>
<reference evidence="3" key="2">
    <citation type="submission" date="2021-03" db="UniProtKB">
        <authorList>
            <consortium name="EnsemblPlants"/>
        </authorList>
    </citation>
    <scope>IDENTIFICATION</scope>
</reference>
<dbReference type="InterPro" id="IPR025836">
    <property type="entry name" value="Zn_knuckle_CX2CX4HX4C"/>
</dbReference>
<evidence type="ECO:0000256" key="1">
    <source>
        <dbReference type="SAM" id="MobiDB-lite"/>
    </source>
</evidence>
<reference evidence="3" key="1">
    <citation type="submission" date="2018-11" db="EMBL/GenBank/DDBJ databases">
        <authorList>
            <person name="Grassa J C."/>
        </authorList>
    </citation>
    <scope>NUCLEOTIDE SEQUENCE [LARGE SCALE GENOMIC DNA]</scope>
</reference>
<dbReference type="EnsemblPlants" id="evm.model.02.1992">
    <property type="protein sequence ID" value="cds.evm.model.02.1992"/>
    <property type="gene ID" value="evm.TU.02.1992"/>
</dbReference>
<dbReference type="InterPro" id="IPR036691">
    <property type="entry name" value="Endo/exonu/phosph_ase_sf"/>
</dbReference>
<name>A0A803NVX1_CANSA</name>
<accession>A0A803NVX1</accession>
<organism evidence="3 4">
    <name type="scientific">Cannabis sativa</name>
    <name type="common">Hemp</name>
    <name type="synonym">Marijuana</name>
    <dbReference type="NCBI Taxonomy" id="3483"/>
    <lineage>
        <taxon>Eukaryota</taxon>
        <taxon>Viridiplantae</taxon>
        <taxon>Streptophyta</taxon>
        <taxon>Embryophyta</taxon>
        <taxon>Tracheophyta</taxon>
        <taxon>Spermatophyta</taxon>
        <taxon>Magnoliopsida</taxon>
        <taxon>eudicotyledons</taxon>
        <taxon>Gunneridae</taxon>
        <taxon>Pentapetalae</taxon>
        <taxon>rosids</taxon>
        <taxon>fabids</taxon>
        <taxon>Rosales</taxon>
        <taxon>Cannabaceae</taxon>
        <taxon>Cannabis</taxon>
    </lineage>
</organism>
<dbReference type="PANTHER" id="PTHR31286">
    <property type="entry name" value="GLYCINE-RICH CELL WALL STRUCTURAL PROTEIN 1.8-LIKE"/>
    <property type="match status" value="1"/>
</dbReference>
<dbReference type="Proteomes" id="UP000596661">
    <property type="component" value="Chromosome 2"/>
</dbReference>
<protein>
    <recommendedName>
        <fullName evidence="2">Zinc knuckle CX2CX4HX4C domain-containing protein</fullName>
    </recommendedName>
</protein>
<dbReference type="AlphaFoldDB" id="A0A803NVX1"/>
<sequence>MNTLSGSVVEEMIEEVENFSLEDFSIQVQADDEAARATVASTVVGRFFSKKMVSNGTLRKALSGMWKLSRGWRLQSPAPKTFIFRLNHPREVKYILENGPWNPCGGFMMAVALPEDGKWESADFSGLEIWVKALGIPMAYLTDDCVKKMANRMGTLVRANKVRHNGIIVKDYLRFQVRINLQAPLLAGVSLPDLGNKKVWSYFKYERLPLFCYKCGVIGHEEEVCSGRKRMVAVHDGRTIPMYGPWLKDGSRLDNGFALLEVEDLEDRRRLEKQEIHAPNNVVSPKGVLPRVDGSDDLNMGLESRPLVGDNGGSTRVEKEGMEGVVSQRSDNSFDVVYNDYVDCSHFPTQHVVHVANIFKEKLGPIKFGAPREDGDSVGTKSGISKKLKKPRVVGPRGIPRPPIFGRSMDELELAKGNKRKKASGSFDPKKDFVDESQGQVCFIGVDKTGVKDVFGEVSGVNQSIESDSRDEGIDQSKKARLITQALRSEESSFDSANDSEALTRGVLGVGDHVMGASRGESQVVITESAPARLGGLEKVESSAISDARTPLILNKMDNDSAAKKALRALVHREDSDVLFLMETKVNSLRMNGIWRGLGFGGAAVSDAFGSAGGTCLCWKVGVDIQILGVDPGVALALFANVLHGPNWYGLFVYGPPTRAARKEFWEERTIEILALRHPWLLAAVVAKQNIRICLSKWNKTHFGMCEEKLRILNKLLIEIQGRVPSDANLKLEADIVLEIEEVEARQAEIWKQKSRELWYRNGDRNTKFFHAATVIKRKRNFISAVCVDALVKIPAGKDPEDKKMVLLADDLLLGLCNFTYKIISKLLANRFALSPPKFNSPFNAAFVHGRWISENSIMAHEVLDSFKKLKGRGNLKPSTLASPKIPYRHTCSSSADEVLSDALGKGKERGRATTIGSGGPKVSTMYSMSSFLLPLRVSVESLIKRLKFTVGRGGDKDKLLATCGVGCFMSPDGWEQLLRASWYFGSEDLIRKESCFIIAQMVIGWTVEFLGSLGYEKGTGEQVRIDANGPGIVMKADGSFSGALLVQFGVSNPLSGGNFSLTMLSVVCF</sequence>
<evidence type="ECO:0000313" key="4">
    <source>
        <dbReference type="Proteomes" id="UP000596661"/>
    </source>
</evidence>
<dbReference type="InterPro" id="IPR040256">
    <property type="entry name" value="At4g02000-like"/>
</dbReference>
<dbReference type="Gene3D" id="3.60.10.10">
    <property type="entry name" value="Endonuclease/exonuclease/phosphatase"/>
    <property type="match status" value="1"/>
</dbReference>
<keyword evidence="4" id="KW-1185">Reference proteome</keyword>
<proteinExistence type="predicted"/>
<feature type="domain" description="Zinc knuckle CX2CX4HX4C" evidence="2">
    <location>
        <begin position="195"/>
        <end position="225"/>
    </location>
</feature>
<dbReference type="Gramene" id="evm.model.02.1992">
    <property type="protein sequence ID" value="cds.evm.model.02.1992"/>
    <property type="gene ID" value="evm.TU.02.1992"/>
</dbReference>
<evidence type="ECO:0000313" key="3">
    <source>
        <dbReference type="EnsemblPlants" id="cds.evm.model.02.1992"/>
    </source>
</evidence>